<evidence type="ECO:0000313" key="4">
    <source>
        <dbReference type="EMBL" id="CAJ1384675.1"/>
    </source>
</evidence>
<evidence type="ECO:0000256" key="1">
    <source>
        <dbReference type="PROSITE-ProRule" id="PRU00339"/>
    </source>
</evidence>
<dbReference type="SUPFAM" id="SSF49764">
    <property type="entry name" value="HSP20-like chaperones"/>
    <property type="match status" value="1"/>
</dbReference>
<dbReference type="InterPro" id="IPR008978">
    <property type="entry name" value="HSP20-like_chaperone"/>
</dbReference>
<dbReference type="Pfam" id="PF04969">
    <property type="entry name" value="CS"/>
    <property type="match status" value="1"/>
</dbReference>
<protein>
    <recommendedName>
        <fullName evidence="3">CS domain-containing protein</fullName>
    </recommendedName>
</protein>
<sequence>MADWPQHVAVEGAGHNEVNGVYAIETSFEGCPVYGNLSDFSLSICQCPDASGQLQWGWIIGREGQPAYGVPAAKTSSLPRRGWQCFQGPPPGPTLRRLDAANAAAAYAAEAKQRGRSAEAVKAYHRALEAIPAPDWRQVASLRCELGELLLALNHTDQAAKEAQRALALRPAFCEALLLMARATEDPLPAKQCWLQVQPTVTKSCTAKLRNACKELMSELNHPCDTLPRSGSVSLGAETQEPRTESAGKRELVQSILVEGCSMQGVNGTYEPTRAVSNHFPVFANAHGFRLSMEMQPSRSSGEVRSGWVIGQSRAGFFGTPSGSWPSGEWQAFPAAAAARPPARCALSAVPLDEALARGHEARLGRGGSPEEALEVLSGCLERSQGGQLEEVAFALTELAAAQRLLKQHSAAAAAVQRALELCPSHWEAYLEAACIHCELGNESEARLRLRQLLVSREDSRAAMALLQLPPHDWLQYHAEIPLVAEYIKTVQPGADQVAQKLDQITCTEFKLEDQRREVHAHWVVPGIKAKDVRVQFKEEELVIEVGDLLLFEGRLAHRIIPSQSGWTLAAPDLTITLSKCMVNGKWPRWEVLHKEDAADRLERLGGLFDEKSIQWL</sequence>
<dbReference type="InterPro" id="IPR007052">
    <property type="entry name" value="CS_dom"/>
</dbReference>
<dbReference type="InterPro" id="IPR019734">
    <property type="entry name" value="TPR_rpt"/>
</dbReference>
<dbReference type="PROSITE" id="PS50005">
    <property type="entry name" value="TPR"/>
    <property type="match status" value="1"/>
</dbReference>
<evidence type="ECO:0000256" key="2">
    <source>
        <dbReference type="SAM" id="MobiDB-lite"/>
    </source>
</evidence>
<comment type="caution">
    <text evidence="4">The sequence shown here is derived from an EMBL/GenBank/DDBJ whole genome shotgun (WGS) entry which is preliminary data.</text>
</comment>
<feature type="region of interest" description="Disordered" evidence="2">
    <location>
        <begin position="228"/>
        <end position="249"/>
    </location>
</feature>
<dbReference type="Gene3D" id="1.25.40.10">
    <property type="entry name" value="Tetratricopeptide repeat domain"/>
    <property type="match status" value="2"/>
</dbReference>
<feature type="repeat" description="TPR" evidence="1">
    <location>
        <begin position="140"/>
        <end position="173"/>
    </location>
</feature>
<organism evidence="4 5">
    <name type="scientific">Effrenium voratum</name>
    <dbReference type="NCBI Taxonomy" id="2562239"/>
    <lineage>
        <taxon>Eukaryota</taxon>
        <taxon>Sar</taxon>
        <taxon>Alveolata</taxon>
        <taxon>Dinophyceae</taxon>
        <taxon>Suessiales</taxon>
        <taxon>Symbiodiniaceae</taxon>
        <taxon>Effrenium</taxon>
    </lineage>
</organism>
<feature type="compositionally biased region" description="Basic and acidic residues" evidence="2">
    <location>
        <begin position="240"/>
        <end position="249"/>
    </location>
</feature>
<dbReference type="Gene3D" id="2.60.40.790">
    <property type="match status" value="1"/>
</dbReference>
<evidence type="ECO:0000259" key="3">
    <source>
        <dbReference type="PROSITE" id="PS51203"/>
    </source>
</evidence>
<name>A0AA36MSX6_9DINO</name>
<feature type="domain" description="CS" evidence="3">
    <location>
        <begin position="467"/>
        <end position="591"/>
    </location>
</feature>
<evidence type="ECO:0000313" key="5">
    <source>
        <dbReference type="Proteomes" id="UP001178507"/>
    </source>
</evidence>
<dbReference type="InterPro" id="IPR011990">
    <property type="entry name" value="TPR-like_helical_dom_sf"/>
</dbReference>
<dbReference type="EMBL" id="CAUJNA010001136">
    <property type="protein sequence ID" value="CAJ1384675.1"/>
    <property type="molecule type" value="Genomic_DNA"/>
</dbReference>
<keyword evidence="5" id="KW-1185">Reference proteome</keyword>
<dbReference type="CDD" id="cd06463">
    <property type="entry name" value="p23_like"/>
    <property type="match status" value="1"/>
</dbReference>
<dbReference type="Proteomes" id="UP001178507">
    <property type="component" value="Unassembled WGS sequence"/>
</dbReference>
<dbReference type="SMART" id="SM00028">
    <property type="entry name" value="TPR"/>
    <property type="match status" value="4"/>
</dbReference>
<proteinExistence type="predicted"/>
<gene>
    <name evidence="4" type="ORF">EVOR1521_LOCUS11489</name>
</gene>
<dbReference type="SUPFAM" id="SSF48452">
    <property type="entry name" value="TPR-like"/>
    <property type="match status" value="2"/>
</dbReference>
<dbReference type="AlphaFoldDB" id="A0AA36MSX6"/>
<keyword evidence="1" id="KW-0802">TPR repeat</keyword>
<dbReference type="PROSITE" id="PS51203">
    <property type="entry name" value="CS"/>
    <property type="match status" value="1"/>
</dbReference>
<reference evidence="4" key="1">
    <citation type="submission" date="2023-08" db="EMBL/GenBank/DDBJ databases">
        <authorList>
            <person name="Chen Y."/>
            <person name="Shah S."/>
            <person name="Dougan E. K."/>
            <person name="Thang M."/>
            <person name="Chan C."/>
        </authorList>
    </citation>
    <scope>NUCLEOTIDE SEQUENCE</scope>
</reference>
<accession>A0AA36MSX6</accession>